<keyword evidence="7" id="KW-0436">Ligase</keyword>
<dbReference type="InterPro" id="IPR051533">
    <property type="entry name" value="WaaL-like"/>
</dbReference>
<evidence type="ECO:0000256" key="3">
    <source>
        <dbReference type="ARBA" id="ARBA00022989"/>
    </source>
</evidence>
<evidence type="ECO:0000259" key="6">
    <source>
        <dbReference type="Pfam" id="PF04932"/>
    </source>
</evidence>
<keyword evidence="8" id="KW-1185">Reference proteome</keyword>
<feature type="transmembrane region" description="Helical" evidence="5">
    <location>
        <begin position="354"/>
        <end position="371"/>
    </location>
</feature>
<evidence type="ECO:0000256" key="4">
    <source>
        <dbReference type="ARBA" id="ARBA00023136"/>
    </source>
</evidence>
<feature type="transmembrane region" description="Helical" evidence="5">
    <location>
        <begin position="93"/>
        <end position="110"/>
    </location>
</feature>
<dbReference type="EMBL" id="JBHLWO010000001">
    <property type="protein sequence ID" value="MFC0318155.1"/>
    <property type="molecule type" value="Genomic_DNA"/>
</dbReference>
<dbReference type="Pfam" id="PF04932">
    <property type="entry name" value="Wzy_C"/>
    <property type="match status" value="1"/>
</dbReference>
<dbReference type="PANTHER" id="PTHR37422">
    <property type="entry name" value="TEICHURONIC ACID BIOSYNTHESIS PROTEIN TUAE"/>
    <property type="match status" value="1"/>
</dbReference>
<name>A0ABV6HGX7_9SPHI</name>
<feature type="transmembrane region" description="Helical" evidence="5">
    <location>
        <begin position="122"/>
        <end position="140"/>
    </location>
</feature>
<evidence type="ECO:0000256" key="5">
    <source>
        <dbReference type="SAM" id="Phobius"/>
    </source>
</evidence>
<comment type="caution">
    <text evidence="7">The sequence shown here is derived from an EMBL/GenBank/DDBJ whole genome shotgun (WGS) entry which is preliminary data.</text>
</comment>
<feature type="domain" description="O-antigen ligase-related" evidence="6">
    <location>
        <begin position="204"/>
        <end position="334"/>
    </location>
</feature>
<keyword evidence="3 5" id="KW-1133">Transmembrane helix</keyword>
<dbReference type="PANTHER" id="PTHR37422:SF17">
    <property type="entry name" value="O-ANTIGEN LIGASE"/>
    <property type="match status" value="1"/>
</dbReference>
<feature type="transmembrane region" description="Helical" evidence="5">
    <location>
        <begin position="377"/>
        <end position="394"/>
    </location>
</feature>
<comment type="subcellular location">
    <subcellularLocation>
        <location evidence="1">Membrane</location>
        <topology evidence="1">Multi-pass membrane protein</topology>
    </subcellularLocation>
</comment>
<gene>
    <name evidence="7" type="ORF">ACFFI0_07530</name>
</gene>
<sequence length="402" mass="46623">MKRSVEAGHKRYFLTELLFCLAILSVFLPWKVYPIVFLLASVIFFISAYQLDPKSLKKFLRQPWFLAISAFVLYACGSFFLTTNGQPQIRDSLIKMLINICFFITGIYRLNQLDKASLVRIIDWTMHIIFLLCFIQLLVYHQAFHFHLLTGASSSAKGSALYNKELFFWGLSDKNMFGARLALLGFIYLLIPLIRDSRISCLRILLVFLLAFLSLSRTPIVALLIGVFLVFWFFAKKPIRAALLVGLCALTPYLFVKVLRVDTLTASNDGMGVRITYWKAFFQHFDEIRPWGNGFLKGGDFLRRHAAYYHGEPHIHNTFLSNYLELGIVGFISYCLFLWFFYRYCIHMNNLRSFWLAVFLPLLAIMMILYSGYDNDIILYLQLAFVLGTFQTIVKEKIKIGF</sequence>
<dbReference type="RefSeq" id="WP_130856232.1">
    <property type="nucleotide sequence ID" value="NZ_JBHLWO010000001.1"/>
</dbReference>
<organism evidence="7 8">
    <name type="scientific">Olivibacter oleidegradans</name>
    <dbReference type="NCBI Taxonomy" id="760123"/>
    <lineage>
        <taxon>Bacteria</taxon>
        <taxon>Pseudomonadati</taxon>
        <taxon>Bacteroidota</taxon>
        <taxon>Sphingobacteriia</taxon>
        <taxon>Sphingobacteriales</taxon>
        <taxon>Sphingobacteriaceae</taxon>
        <taxon>Olivibacter</taxon>
    </lineage>
</organism>
<dbReference type="Proteomes" id="UP001589774">
    <property type="component" value="Unassembled WGS sequence"/>
</dbReference>
<feature type="transmembrane region" description="Helical" evidence="5">
    <location>
        <begin position="63"/>
        <end position="81"/>
    </location>
</feature>
<keyword evidence="2 5" id="KW-0812">Transmembrane</keyword>
<evidence type="ECO:0000256" key="1">
    <source>
        <dbReference type="ARBA" id="ARBA00004141"/>
    </source>
</evidence>
<evidence type="ECO:0000313" key="7">
    <source>
        <dbReference type="EMBL" id="MFC0318155.1"/>
    </source>
</evidence>
<reference evidence="7 8" key="1">
    <citation type="submission" date="2024-09" db="EMBL/GenBank/DDBJ databases">
        <authorList>
            <person name="Sun Q."/>
            <person name="Mori K."/>
        </authorList>
    </citation>
    <scope>NUCLEOTIDE SEQUENCE [LARGE SCALE GENOMIC DNA]</scope>
    <source>
        <strain evidence="7 8">CCM 7765</strain>
    </source>
</reference>
<feature type="transmembrane region" description="Helical" evidence="5">
    <location>
        <begin position="177"/>
        <end position="194"/>
    </location>
</feature>
<feature type="transmembrane region" description="Helical" evidence="5">
    <location>
        <begin position="206"/>
        <end position="234"/>
    </location>
</feature>
<evidence type="ECO:0000256" key="2">
    <source>
        <dbReference type="ARBA" id="ARBA00022692"/>
    </source>
</evidence>
<feature type="transmembrane region" description="Helical" evidence="5">
    <location>
        <begin position="34"/>
        <end position="51"/>
    </location>
</feature>
<feature type="transmembrane region" description="Helical" evidence="5">
    <location>
        <begin position="323"/>
        <end position="342"/>
    </location>
</feature>
<protein>
    <submittedName>
        <fullName evidence="7">O-antigen ligase family protein</fullName>
    </submittedName>
</protein>
<dbReference type="InterPro" id="IPR007016">
    <property type="entry name" value="O-antigen_ligase-rel_domated"/>
</dbReference>
<proteinExistence type="predicted"/>
<keyword evidence="4 5" id="KW-0472">Membrane</keyword>
<dbReference type="GO" id="GO:0016874">
    <property type="term" value="F:ligase activity"/>
    <property type="evidence" value="ECO:0007669"/>
    <property type="project" value="UniProtKB-KW"/>
</dbReference>
<evidence type="ECO:0000313" key="8">
    <source>
        <dbReference type="Proteomes" id="UP001589774"/>
    </source>
</evidence>
<accession>A0ABV6HGX7</accession>
<feature type="transmembrane region" description="Helical" evidence="5">
    <location>
        <begin position="12"/>
        <end position="28"/>
    </location>
</feature>